<dbReference type="PIRSF" id="PIRSF021505">
    <property type="entry name" value="O_gly_hdrol"/>
    <property type="match status" value="1"/>
</dbReference>
<keyword evidence="1" id="KW-0378">Hydrolase</keyword>
<protein>
    <submittedName>
        <fullName evidence="1">Glycoside hydrolase family 76 protein</fullName>
    </submittedName>
</protein>
<dbReference type="GO" id="GO:0016787">
    <property type="term" value="F:hydrolase activity"/>
    <property type="evidence" value="ECO:0007669"/>
    <property type="project" value="UniProtKB-KW"/>
</dbReference>
<gene>
    <name evidence="1" type="ORF">ACFQ03_13865</name>
</gene>
<dbReference type="Pfam" id="PF03663">
    <property type="entry name" value="Glyco_hydro_76"/>
    <property type="match status" value="1"/>
</dbReference>
<dbReference type="EMBL" id="JBHTIU010000041">
    <property type="protein sequence ID" value="MFD0870244.1"/>
    <property type="molecule type" value="Genomic_DNA"/>
</dbReference>
<evidence type="ECO:0000313" key="2">
    <source>
        <dbReference type="Proteomes" id="UP001597120"/>
    </source>
</evidence>
<dbReference type="SUPFAM" id="SSF48208">
    <property type="entry name" value="Six-hairpin glycosidases"/>
    <property type="match status" value="1"/>
</dbReference>
<dbReference type="PANTHER" id="PTHR47791:SF3">
    <property type="entry name" value="MEIOTICALLY UP-REGULATED GENE 191 PROTEIN"/>
    <property type="match status" value="1"/>
</dbReference>
<accession>A0ABW3DDD5</accession>
<dbReference type="InterPro" id="IPR053169">
    <property type="entry name" value="MUG_Protein"/>
</dbReference>
<comment type="caution">
    <text evidence="1">The sequence shown here is derived from an EMBL/GenBank/DDBJ whole genome shotgun (WGS) entry which is preliminary data.</text>
</comment>
<sequence>MAEKKKEEETMQESVWAWRAEQAHKTLDSSYWNRQTGLYDTQFPCHDCNRQFHYWWQAHAIDALVDGYERAGDAAYLRQADELFGGVIRKRGGITIDYYDDMLWMALALLRLYDHTEEEKYKNAVQILWKDIQGGWNEEMGGGFAWRKSQPDYKNTPSNAPAVILAARLYQRWGQEEDLNRANQTYDWLRSHMVDPQTGIVWDGMNRTGDGRIDKDWIFSYNQGTYIGASVELYRITKERSFLDSAIRTAEEAMRRLTDSSSMLLRDEGTGDGGLFKGIFIRYLAELAAADPAQEALTPFILHHAEQAWEHAQEGERILFGTYWGLPPVLPLDLSAQLSGVMLLEKAAAIQSE</sequence>
<name>A0ABW3DDD5_9BACL</name>
<dbReference type="InterPro" id="IPR014512">
    <property type="entry name" value="O_gly_hydro"/>
</dbReference>
<dbReference type="InterPro" id="IPR008928">
    <property type="entry name" value="6-hairpin_glycosidase_sf"/>
</dbReference>
<dbReference type="RefSeq" id="WP_379288828.1">
    <property type="nucleotide sequence ID" value="NZ_JBHTIU010000041.1"/>
</dbReference>
<evidence type="ECO:0000313" key="1">
    <source>
        <dbReference type="EMBL" id="MFD0870244.1"/>
    </source>
</evidence>
<dbReference type="InterPro" id="IPR005198">
    <property type="entry name" value="Glyco_hydro_76"/>
</dbReference>
<reference evidence="2" key="1">
    <citation type="journal article" date="2019" name="Int. J. Syst. Evol. Microbiol.">
        <title>The Global Catalogue of Microorganisms (GCM) 10K type strain sequencing project: providing services to taxonomists for standard genome sequencing and annotation.</title>
        <authorList>
            <consortium name="The Broad Institute Genomics Platform"/>
            <consortium name="The Broad Institute Genome Sequencing Center for Infectious Disease"/>
            <person name="Wu L."/>
            <person name="Ma J."/>
        </authorList>
    </citation>
    <scope>NUCLEOTIDE SEQUENCE [LARGE SCALE GENOMIC DNA]</scope>
    <source>
        <strain evidence="2">CCUG 57263</strain>
    </source>
</reference>
<proteinExistence type="predicted"/>
<dbReference type="Gene3D" id="1.50.10.20">
    <property type="match status" value="1"/>
</dbReference>
<organism evidence="1 2">
    <name type="scientific">Paenibacillus residui</name>
    <dbReference type="NCBI Taxonomy" id="629724"/>
    <lineage>
        <taxon>Bacteria</taxon>
        <taxon>Bacillati</taxon>
        <taxon>Bacillota</taxon>
        <taxon>Bacilli</taxon>
        <taxon>Bacillales</taxon>
        <taxon>Paenibacillaceae</taxon>
        <taxon>Paenibacillus</taxon>
    </lineage>
</organism>
<dbReference type="PANTHER" id="PTHR47791">
    <property type="entry name" value="MEIOTICALLY UP-REGULATED GENE 191 PROTEIN"/>
    <property type="match status" value="1"/>
</dbReference>
<keyword evidence="2" id="KW-1185">Reference proteome</keyword>
<dbReference type="Proteomes" id="UP001597120">
    <property type="component" value="Unassembled WGS sequence"/>
</dbReference>